<dbReference type="Gene3D" id="1.25.40.10">
    <property type="entry name" value="Tetratricopeptide repeat domain"/>
    <property type="match status" value="1"/>
</dbReference>
<dbReference type="InterPro" id="IPR019734">
    <property type="entry name" value="TPR_rpt"/>
</dbReference>
<evidence type="ECO:0000313" key="6">
    <source>
        <dbReference type="Proteomes" id="UP001311799"/>
    </source>
</evidence>
<protein>
    <recommendedName>
        <fullName evidence="3">ER membrane protein complex subunit 2</fullName>
    </recommendedName>
</protein>
<keyword evidence="1 2" id="KW-0802">TPR repeat</keyword>
<dbReference type="PANTHER" id="PTHR12760">
    <property type="entry name" value="TETRATRICOPEPTIDE REPEAT PROTEIN"/>
    <property type="match status" value="1"/>
</dbReference>
<organism evidence="5 6">
    <name type="scientific">Cryptosporidium xiaoi</name>
    <dbReference type="NCBI Taxonomy" id="659607"/>
    <lineage>
        <taxon>Eukaryota</taxon>
        <taxon>Sar</taxon>
        <taxon>Alveolata</taxon>
        <taxon>Apicomplexa</taxon>
        <taxon>Conoidasida</taxon>
        <taxon>Coccidia</taxon>
        <taxon>Eucoccidiorida</taxon>
        <taxon>Eimeriorina</taxon>
        <taxon>Cryptosporidiidae</taxon>
        <taxon>Cryptosporidium</taxon>
    </lineage>
</organism>
<dbReference type="Pfam" id="PF13181">
    <property type="entry name" value="TPR_8"/>
    <property type="match status" value="1"/>
</dbReference>
<dbReference type="Proteomes" id="UP001311799">
    <property type="component" value="Unassembled WGS sequence"/>
</dbReference>
<evidence type="ECO:0000256" key="1">
    <source>
        <dbReference type="ARBA" id="ARBA00022803"/>
    </source>
</evidence>
<dbReference type="AlphaFoldDB" id="A0AAV9Y2C8"/>
<keyword evidence="6" id="KW-1185">Reference proteome</keyword>
<keyword evidence="3" id="KW-0256">Endoplasmic reticulum</keyword>
<dbReference type="EMBL" id="JAWDEY010000001">
    <property type="protein sequence ID" value="KAK6591165.1"/>
    <property type="molecule type" value="Genomic_DNA"/>
</dbReference>
<feature type="compositionally biased region" description="Polar residues" evidence="4">
    <location>
        <begin position="271"/>
        <end position="283"/>
    </location>
</feature>
<accession>A0AAV9Y2C8</accession>
<dbReference type="InterPro" id="IPR039856">
    <property type="entry name" value="EMC2-like"/>
</dbReference>
<evidence type="ECO:0000256" key="3">
    <source>
        <dbReference type="RuleBase" id="RU367091"/>
    </source>
</evidence>
<comment type="function">
    <text evidence="3">Part of the endoplasmic reticulum membrane protein complex (EMC) that enables the energy-independent insertion into endoplasmic reticulum membranes of newly synthesized membrane proteins.</text>
</comment>
<gene>
    <name evidence="5" type="ORF">RS030_101599</name>
</gene>
<comment type="similarity">
    <text evidence="3">Belongs to the EMC2 family.</text>
</comment>
<name>A0AAV9Y2C8_9CRYT</name>
<keyword evidence="3" id="KW-0472">Membrane</keyword>
<dbReference type="GO" id="GO:0072546">
    <property type="term" value="C:EMC complex"/>
    <property type="evidence" value="ECO:0007669"/>
    <property type="project" value="UniProtKB-UniRule"/>
</dbReference>
<feature type="region of interest" description="Disordered" evidence="4">
    <location>
        <begin position="271"/>
        <end position="303"/>
    </location>
</feature>
<feature type="compositionally biased region" description="Basic and acidic residues" evidence="4">
    <location>
        <begin position="284"/>
        <end position="294"/>
    </location>
</feature>
<comment type="subunit">
    <text evidence="3">Component of the ER membrane protein complex (EMC).</text>
</comment>
<comment type="caution">
    <text evidence="5">The sequence shown here is derived from an EMBL/GenBank/DDBJ whole genome shotgun (WGS) entry which is preliminary data.</text>
</comment>
<proteinExistence type="inferred from homology"/>
<feature type="repeat" description="TPR" evidence="2">
    <location>
        <begin position="123"/>
        <end position="156"/>
    </location>
</feature>
<reference evidence="5 6" key="1">
    <citation type="submission" date="2023-10" db="EMBL/GenBank/DDBJ databases">
        <title>Comparative genomics analysis reveals potential genetic determinants of host preference in Cryptosporidium xiaoi.</title>
        <authorList>
            <person name="Xiao L."/>
            <person name="Li J."/>
        </authorList>
    </citation>
    <scope>NUCLEOTIDE SEQUENCE [LARGE SCALE GENOMIC DNA]</scope>
    <source>
        <strain evidence="5 6">52996</strain>
    </source>
</reference>
<evidence type="ECO:0000256" key="4">
    <source>
        <dbReference type="SAM" id="MobiDB-lite"/>
    </source>
</evidence>
<dbReference type="PROSITE" id="PS50005">
    <property type="entry name" value="TPR"/>
    <property type="match status" value="1"/>
</dbReference>
<dbReference type="SMART" id="SM00028">
    <property type="entry name" value="TPR"/>
    <property type="match status" value="2"/>
</dbReference>
<evidence type="ECO:0000256" key="2">
    <source>
        <dbReference type="PROSITE-ProRule" id="PRU00339"/>
    </source>
</evidence>
<dbReference type="SUPFAM" id="SSF48452">
    <property type="entry name" value="TPR-like"/>
    <property type="match status" value="1"/>
</dbReference>
<comment type="subcellular location">
    <subcellularLocation>
        <location evidence="3">Endoplasmic reticulum membrane</location>
        <topology evidence="3">Peripheral membrane protein</topology>
        <orientation evidence="3">Cytoplasmic side</orientation>
    </subcellularLocation>
</comment>
<sequence>MNINENKYMEGRIERKEQLLTEICNLEYNDLLKEYEYYKNNNRRELILLYGSTLLLNYNNKLGNYKWDIMESILISTFGFGVKEEVNRDKDENDSCKSIVSDKIIKWQKYCFSELDKKYGSTMRFKKLVGMLFESRGEYDKAIDIYKKLIKFDPEDLTLRMSLIRILHNKMPDLIEDHIKECIVDIEAWRFKAYNLLLVGKDYKNILYCMEELLLHEPQNLDIINTIADTYMVLGDVINSRKYFSLALNISRTNIRALWGILQCEVSELSSQNGSGNKVNNNTSKREKNCSDKRKSNKSQTSPDKLAELAIKKLINIYSDVEIKNNSNIEKEENNQGLNKPVIITPSMVASRLIDCYYNKIRNL</sequence>
<evidence type="ECO:0000313" key="5">
    <source>
        <dbReference type="EMBL" id="KAK6591165.1"/>
    </source>
</evidence>
<dbReference type="InterPro" id="IPR011990">
    <property type="entry name" value="TPR-like_helical_dom_sf"/>
</dbReference>